<dbReference type="InterPro" id="IPR051209">
    <property type="entry name" value="FAD-bind_Monooxygenase_sf"/>
</dbReference>
<dbReference type="SUPFAM" id="SSF51905">
    <property type="entry name" value="FAD/NAD(P)-binding domain"/>
    <property type="match status" value="2"/>
</dbReference>
<evidence type="ECO:0000256" key="2">
    <source>
        <dbReference type="SAM" id="Phobius"/>
    </source>
</evidence>
<feature type="compositionally biased region" description="Basic and acidic residues" evidence="1">
    <location>
        <begin position="506"/>
        <end position="522"/>
    </location>
</feature>
<proteinExistence type="predicted"/>
<dbReference type="EMBL" id="JAWLLD010000027">
    <property type="protein sequence ID" value="MDV7014707.1"/>
    <property type="molecule type" value="Genomic_DNA"/>
</dbReference>
<keyword evidence="3" id="KW-0560">Oxidoreductase</keyword>
<dbReference type="PANTHER" id="PTHR42877">
    <property type="entry name" value="L-ORNITHINE N(5)-MONOOXYGENASE-RELATED"/>
    <property type="match status" value="1"/>
</dbReference>
<keyword evidence="2" id="KW-1133">Transmembrane helix</keyword>
<keyword evidence="2" id="KW-0812">Transmembrane</keyword>
<dbReference type="Gene3D" id="3.50.50.60">
    <property type="entry name" value="FAD/NAD(P)-binding domain"/>
    <property type="match status" value="2"/>
</dbReference>
<reference evidence="3" key="1">
    <citation type="submission" date="2023-10" db="EMBL/GenBank/DDBJ databases">
        <title>Characterization and genome sequence of Mycobacterium intracellulare ABSURDO, a novel pathogenic isolate with three colony morphotypes that vary in growth and acid-fastness.</title>
        <authorList>
            <person name="Jude B.A."/>
            <person name="Robinson R.T."/>
        </authorList>
    </citation>
    <scope>NUCLEOTIDE SEQUENCE</scope>
    <source>
        <strain evidence="3">ABSURDO Component B</strain>
    </source>
</reference>
<evidence type="ECO:0000256" key="1">
    <source>
        <dbReference type="SAM" id="MobiDB-lite"/>
    </source>
</evidence>
<evidence type="ECO:0000313" key="4">
    <source>
        <dbReference type="Proteomes" id="UP001187143"/>
    </source>
</evidence>
<keyword evidence="2" id="KW-0472">Membrane</keyword>
<organism evidence="3 4">
    <name type="scientific">Mycobacterium intracellulare</name>
    <dbReference type="NCBI Taxonomy" id="1767"/>
    <lineage>
        <taxon>Bacteria</taxon>
        <taxon>Bacillati</taxon>
        <taxon>Actinomycetota</taxon>
        <taxon>Actinomycetes</taxon>
        <taxon>Mycobacteriales</taxon>
        <taxon>Mycobacteriaceae</taxon>
        <taxon>Mycobacterium</taxon>
        <taxon>Mycobacterium avium complex (MAC)</taxon>
    </lineage>
</organism>
<dbReference type="RefSeq" id="WP_225325173.1">
    <property type="nucleotide sequence ID" value="NZ_JAEKMV010000025.1"/>
</dbReference>
<accession>A0AAE4RKT0</accession>
<dbReference type="PANTHER" id="PTHR42877:SF4">
    <property type="entry name" value="FAD_NAD(P)-BINDING DOMAIN-CONTAINING PROTEIN-RELATED"/>
    <property type="match status" value="1"/>
</dbReference>
<gene>
    <name evidence="3" type="ORF">R4F53_20675</name>
</gene>
<dbReference type="AlphaFoldDB" id="A0AAE4RKT0"/>
<sequence length="534" mass="59623">MSATANRKVHPRLAFSSTSLRDSPFGGVGTPRIVIVGAGFGGIGLAVLLKKARIDTFTIYEQAEEPGGVWWYNGYPGAEVDTVSFVYSYPFKQNPWSRTHAKQPELLQYLNDTIDEFGVRAHLHCSVGVESARWDESAHIYHLTLSTGETTWCHVLVGATGFLNIPNYPAWPGLDSFQGPKFHSSRWEWQHDLQDLTVAVVGTGSTGTQIVPELAPIVKRLYVFQREPGWVVAKDARDYTPKERAAMGIPWRYRWARVKWLTLAEVFYLRGAPFRRGTLFHSTGQKSALRHIEKEFRDRPDLKDAVTPSYPFWGKRLVFNSAFYPSLKLDNVELVSNAVASVTPTGIVDDTGVERRVDVLVMATGFQATNYLGTMQVRGSAGQTLQEFWQGEPKAFLGITVPTFPNFFMLYGPGTNGAVVLSMLMRQAGYILGVIERMQRQHVTAIEVKRSWTDRYHAWLQHQVNRTVWGSAQNYYRGATGTVVTQWPFGPGLYGLMVRALGRASERARRRPTADDHGDDAAGRGISTTAAGEA</sequence>
<dbReference type="InterPro" id="IPR036188">
    <property type="entry name" value="FAD/NAD-bd_sf"/>
</dbReference>
<protein>
    <submittedName>
        <fullName evidence="3">NAD(P)/FAD-dependent oxidoreductase</fullName>
        <ecNumber evidence="3">1.14.13.-</ecNumber>
    </submittedName>
</protein>
<feature type="region of interest" description="Disordered" evidence="1">
    <location>
        <begin position="506"/>
        <end position="534"/>
    </location>
</feature>
<dbReference type="Pfam" id="PF13738">
    <property type="entry name" value="Pyr_redox_3"/>
    <property type="match status" value="1"/>
</dbReference>
<evidence type="ECO:0000313" key="3">
    <source>
        <dbReference type="EMBL" id="MDV7014707.1"/>
    </source>
</evidence>
<comment type="caution">
    <text evidence="3">The sequence shown here is derived from an EMBL/GenBank/DDBJ whole genome shotgun (WGS) entry which is preliminary data.</text>
</comment>
<feature type="transmembrane region" description="Helical" evidence="2">
    <location>
        <begin position="29"/>
        <end position="49"/>
    </location>
</feature>
<dbReference type="Proteomes" id="UP001187143">
    <property type="component" value="Unassembled WGS sequence"/>
</dbReference>
<name>A0AAE4RKT0_MYCIT</name>
<dbReference type="EC" id="1.14.13.-" evidence="3"/>
<dbReference type="GO" id="GO:0016491">
    <property type="term" value="F:oxidoreductase activity"/>
    <property type="evidence" value="ECO:0007669"/>
    <property type="project" value="UniProtKB-KW"/>
</dbReference>